<dbReference type="GO" id="GO:0005886">
    <property type="term" value="C:plasma membrane"/>
    <property type="evidence" value="ECO:0007669"/>
    <property type="project" value="TreeGrafter"/>
</dbReference>
<dbReference type="EMBL" id="UASJ01000001">
    <property type="protein sequence ID" value="SQB63283.1"/>
    <property type="molecule type" value="Genomic_DNA"/>
</dbReference>
<organism evidence="3 4">
    <name type="scientific">Mobiluncus curtisii</name>
    <dbReference type="NCBI Taxonomy" id="2051"/>
    <lineage>
        <taxon>Bacteria</taxon>
        <taxon>Bacillati</taxon>
        <taxon>Actinomycetota</taxon>
        <taxon>Actinomycetes</taxon>
        <taxon>Actinomycetales</taxon>
        <taxon>Actinomycetaceae</taxon>
        <taxon>Mobiluncus</taxon>
    </lineage>
</organism>
<protein>
    <submittedName>
        <fullName evidence="3">Penicillin-binding protein A</fullName>
    </submittedName>
</protein>
<dbReference type="InterPro" id="IPR050515">
    <property type="entry name" value="Beta-lactam/transpept"/>
</dbReference>
<evidence type="ECO:0000259" key="1">
    <source>
        <dbReference type="Pfam" id="PF00905"/>
    </source>
</evidence>
<dbReference type="AlphaFoldDB" id="A0A2X2YK51"/>
<reference evidence="3 4" key="1">
    <citation type="submission" date="2018-06" db="EMBL/GenBank/DDBJ databases">
        <authorList>
            <consortium name="Pathogen Informatics"/>
            <person name="Doyle S."/>
        </authorList>
    </citation>
    <scope>NUCLEOTIDE SEQUENCE [LARGE SCALE GENOMIC DNA]</scope>
    <source>
        <strain evidence="3 4">NCTC11820</strain>
    </source>
</reference>
<dbReference type="RefSeq" id="WP_004011436.1">
    <property type="nucleotide sequence ID" value="NZ_CP068112.1"/>
</dbReference>
<dbReference type="OMA" id="MWAPVTG"/>
<dbReference type="Proteomes" id="UP000250245">
    <property type="component" value="Unassembled WGS sequence"/>
</dbReference>
<dbReference type="Pfam" id="PF00905">
    <property type="entry name" value="Transpeptidase"/>
    <property type="match status" value="1"/>
</dbReference>
<gene>
    <name evidence="3" type="primary">pbpA</name>
    <name evidence="3" type="ORF">NCTC11820_00046</name>
</gene>
<dbReference type="PANTHER" id="PTHR30627">
    <property type="entry name" value="PEPTIDOGLYCAN D,D-TRANSPEPTIDASE"/>
    <property type="match status" value="1"/>
</dbReference>
<dbReference type="Gene3D" id="3.90.1310.10">
    <property type="entry name" value="Penicillin-binding protein 2a (Domain 2)"/>
    <property type="match status" value="1"/>
</dbReference>
<dbReference type="Pfam" id="PF21922">
    <property type="entry name" value="PBP_dimer_2"/>
    <property type="match status" value="1"/>
</dbReference>
<dbReference type="GO" id="GO:0071972">
    <property type="term" value="F:peptidoglycan L,D-transpeptidase activity"/>
    <property type="evidence" value="ECO:0007669"/>
    <property type="project" value="TreeGrafter"/>
</dbReference>
<dbReference type="PANTHER" id="PTHR30627:SF24">
    <property type="entry name" value="PENICILLIN-BINDING PROTEIN 4B"/>
    <property type="match status" value="1"/>
</dbReference>
<dbReference type="GO" id="GO:0008658">
    <property type="term" value="F:penicillin binding"/>
    <property type="evidence" value="ECO:0007669"/>
    <property type="project" value="InterPro"/>
</dbReference>
<dbReference type="GeneID" id="55564802"/>
<name>A0A2X2YK51_9ACTO</name>
<dbReference type="Gene3D" id="3.40.710.10">
    <property type="entry name" value="DD-peptidase/beta-lactamase superfamily"/>
    <property type="match status" value="1"/>
</dbReference>
<dbReference type="InterPro" id="IPR054120">
    <property type="entry name" value="PBPA_dimer"/>
</dbReference>
<feature type="domain" description="Penicillin binding protein A dimerisation" evidence="2">
    <location>
        <begin position="52"/>
        <end position="140"/>
    </location>
</feature>
<evidence type="ECO:0000313" key="4">
    <source>
        <dbReference type="Proteomes" id="UP000250245"/>
    </source>
</evidence>
<proteinExistence type="predicted"/>
<dbReference type="GO" id="GO:0071555">
    <property type="term" value="P:cell wall organization"/>
    <property type="evidence" value="ECO:0007669"/>
    <property type="project" value="TreeGrafter"/>
</dbReference>
<evidence type="ECO:0000259" key="2">
    <source>
        <dbReference type="Pfam" id="PF21922"/>
    </source>
</evidence>
<sequence>MNAQIRRLAVALIVMIVALMGALTYQQFIFAPTLNADPLNRRVTDAYWNQERGKIVTGDGALVLAQSLPVGSPPDVTYTRNYPQGAKYAHITGYFPAAIRGQMTDLEKVTEPVLSGKADSQWMQRLQDLFTGAQPQAGNVSLTLKPAVQDAMVTALSGKTGAAVALNPKTGEILGMASSPAFDPNALSGTDGTALQNTYNALLADPQKPLLNRAISELYPPGSTFKIVTAAALMSHGAVDADTVVDAPDTLDLPGTNVKLTNYAGESCGNGKVPFRKAFAMSCNTPFAALGMQLGGQPLQAQAKAFGFGTVPNVPLTGVASQFPPPDAPSFLANAAIGQQSVRVTPLQMAMVASAVANDGKIMTPYLINQEMSSDFQVLKQYTPQEFSRAMSPEIAASIRQMMVDVVQSGTGKAASIPGLDVAGKTGTAETGVGRGLDHWFVGFAPAQDPRIAVAVVVEDPQGVRGTGGTVAAPLARSILQAGVSQ</sequence>
<feature type="domain" description="Penicillin-binding protein transpeptidase" evidence="1">
    <location>
        <begin position="161"/>
        <end position="481"/>
    </location>
</feature>
<dbReference type="SUPFAM" id="SSF56601">
    <property type="entry name" value="beta-lactamase/transpeptidase-like"/>
    <property type="match status" value="1"/>
</dbReference>
<evidence type="ECO:0000313" key="3">
    <source>
        <dbReference type="EMBL" id="SQB63283.1"/>
    </source>
</evidence>
<accession>A0A2X2YK51</accession>
<dbReference type="InterPro" id="IPR001460">
    <property type="entry name" value="PCN-bd_Tpept"/>
</dbReference>
<dbReference type="InterPro" id="IPR012338">
    <property type="entry name" value="Beta-lactam/transpept-like"/>
</dbReference>